<dbReference type="SUPFAM" id="SSF50486">
    <property type="entry name" value="FMT C-terminal domain-like"/>
    <property type="match status" value="1"/>
</dbReference>
<evidence type="ECO:0000256" key="1">
    <source>
        <dbReference type="ARBA" id="ARBA00009232"/>
    </source>
</evidence>
<keyword evidence="4 5" id="KW-0234">DNA repair</keyword>
<evidence type="ECO:0000256" key="5">
    <source>
        <dbReference type="HAMAP-Rule" id="MF_00527"/>
    </source>
</evidence>
<dbReference type="EC" id="3.2.2.-" evidence="5"/>
<dbReference type="Proteomes" id="UP001241072">
    <property type="component" value="Unassembled WGS sequence"/>
</dbReference>
<dbReference type="PANTHER" id="PTHR10429:SF0">
    <property type="entry name" value="DNA-3-METHYLADENINE GLYCOSYLASE"/>
    <property type="match status" value="1"/>
</dbReference>
<dbReference type="RefSeq" id="WP_305002157.1">
    <property type="nucleotide sequence ID" value="NZ_JAUQUB010000001.1"/>
</dbReference>
<keyword evidence="2 5" id="KW-0227">DNA damage</keyword>
<dbReference type="EMBL" id="JAUQUB010000001">
    <property type="protein sequence ID" value="MDO7881755.1"/>
    <property type="molecule type" value="Genomic_DNA"/>
</dbReference>
<evidence type="ECO:0000256" key="2">
    <source>
        <dbReference type="ARBA" id="ARBA00022763"/>
    </source>
</evidence>
<evidence type="ECO:0000256" key="4">
    <source>
        <dbReference type="ARBA" id="ARBA00023204"/>
    </source>
</evidence>
<dbReference type="Pfam" id="PF02245">
    <property type="entry name" value="Pur_DNA_glyco"/>
    <property type="match status" value="1"/>
</dbReference>
<dbReference type="HAMAP" id="MF_00527">
    <property type="entry name" value="3MGH"/>
    <property type="match status" value="1"/>
</dbReference>
<accession>A0ABT9BQS7</accession>
<reference evidence="6 7" key="1">
    <citation type="submission" date="2023-07" db="EMBL/GenBank/DDBJ databases">
        <title>Protaetiibacter sp. nov WY-16 isolated from soil.</title>
        <authorList>
            <person name="Liu B."/>
            <person name="Wan Y."/>
        </authorList>
    </citation>
    <scope>NUCLEOTIDE SEQUENCE [LARGE SCALE GENOMIC DNA]</scope>
    <source>
        <strain evidence="6 7">WY-16</strain>
    </source>
</reference>
<dbReference type="Gene3D" id="3.10.300.10">
    <property type="entry name" value="Methylpurine-DNA glycosylase (MPG)"/>
    <property type="match status" value="1"/>
</dbReference>
<dbReference type="InterPro" id="IPR036995">
    <property type="entry name" value="MPG_sf"/>
</dbReference>
<name>A0ABT9BQS7_9MICO</name>
<evidence type="ECO:0000313" key="7">
    <source>
        <dbReference type="Proteomes" id="UP001241072"/>
    </source>
</evidence>
<keyword evidence="7" id="KW-1185">Reference proteome</keyword>
<dbReference type="PANTHER" id="PTHR10429">
    <property type="entry name" value="DNA-3-METHYLADENINE GLYCOSYLASE"/>
    <property type="match status" value="1"/>
</dbReference>
<keyword evidence="6" id="KW-0326">Glycosidase</keyword>
<comment type="similarity">
    <text evidence="1 5">Belongs to the DNA glycosylase MPG family.</text>
</comment>
<dbReference type="NCBIfam" id="TIGR00567">
    <property type="entry name" value="3mg"/>
    <property type="match status" value="1"/>
</dbReference>
<protein>
    <recommendedName>
        <fullName evidence="5">Putative 3-methyladenine DNA glycosylase</fullName>
        <ecNumber evidence="5">3.2.2.-</ecNumber>
    </recommendedName>
</protein>
<keyword evidence="3 5" id="KW-0378">Hydrolase</keyword>
<dbReference type="CDD" id="cd00540">
    <property type="entry name" value="AAG"/>
    <property type="match status" value="1"/>
</dbReference>
<evidence type="ECO:0000256" key="3">
    <source>
        <dbReference type="ARBA" id="ARBA00022801"/>
    </source>
</evidence>
<comment type="caution">
    <text evidence="6">The sequence shown here is derived from an EMBL/GenBank/DDBJ whole genome shotgun (WGS) entry which is preliminary data.</text>
</comment>
<dbReference type="InterPro" id="IPR011034">
    <property type="entry name" value="Formyl_transferase-like_C_sf"/>
</dbReference>
<sequence>MIELLSRPATEVAPRLLGSILEVGPVALRITEVEAYLGEADPGSHAFRGPGRRNAVMYGPPGHLYVYFTYGMHVCANVVCSPEGTASGVLLRAGEVVEGIELARARRSSSKRDTDLAQGPARLCVALGIELGDNGTDLRTGRVRLRLGEQSPLIAQGPRTGVSGPGGSADFPWRYFIPGDPTVSPYKAHVPKRRTG</sequence>
<proteinExistence type="inferred from homology"/>
<dbReference type="GO" id="GO:0016798">
    <property type="term" value="F:hydrolase activity, acting on glycosyl bonds"/>
    <property type="evidence" value="ECO:0007669"/>
    <property type="project" value="UniProtKB-KW"/>
</dbReference>
<dbReference type="InterPro" id="IPR003180">
    <property type="entry name" value="MPG"/>
</dbReference>
<gene>
    <name evidence="6" type="ORF">Q5716_05870</name>
</gene>
<dbReference type="NCBIfam" id="NF002003">
    <property type="entry name" value="PRK00802.1-3"/>
    <property type="match status" value="1"/>
</dbReference>
<evidence type="ECO:0000313" key="6">
    <source>
        <dbReference type="EMBL" id="MDO7881755.1"/>
    </source>
</evidence>
<organism evidence="6 7">
    <name type="scientific">Antiquaquibacter soli</name>
    <dbReference type="NCBI Taxonomy" id="3064523"/>
    <lineage>
        <taxon>Bacteria</taxon>
        <taxon>Bacillati</taxon>
        <taxon>Actinomycetota</taxon>
        <taxon>Actinomycetes</taxon>
        <taxon>Micrococcales</taxon>
        <taxon>Microbacteriaceae</taxon>
        <taxon>Antiquaquibacter</taxon>
    </lineage>
</organism>